<accession>A0A8H5M078</accession>
<dbReference type="Proteomes" id="UP000518752">
    <property type="component" value="Unassembled WGS sequence"/>
</dbReference>
<feature type="transmembrane region" description="Helical" evidence="1">
    <location>
        <begin position="52"/>
        <end position="73"/>
    </location>
</feature>
<comment type="caution">
    <text evidence="3">The sequence shown here is derived from an EMBL/GenBank/DDBJ whole genome shotgun (WGS) entry which is preliminary data.</text>
</comment>
<dbReference type="InterPro" id="IPR000772">
    <property type="entry name" value="Ricin_B_lectin"/>
</dbReference>
<evidence type="ECO:0000259" key="2">
    <source>
        <dbReference type="Pfam" id="PF14200"/>
    </source>
</evidence>
<evidence type="ECO:0000313" key="3">
    <source>
        <dbReference type="EMBL" id="KAF5376012.1"/>
    </source>
</evidence>
<dbReference type="EMBL" id="JAACJN010000093">
    <property type="protein sequence ID" value="KAF5376012.1"/>
    <property type="molecule type" value="Genomic_DNA"/>
</dbReference>
<dbReference type="Pfam" id="PF14200">
    <property type="entry name" value="RicinB_lectin_2"/>
    <property type="match status" value="1"/>
</dbReference>
<dbReference type="Gene3D" id="2.80.10.50">
    <property type="match status" value="1"/>
</dbReference>
<dbReference type="InterPro" id="IPR035992">
    <property type="entry name" value="Ricin_B-like_lectins"/>
</dbReference>
<gene>
    <name evidence="3" type="ORF">D9757_008834</name>
</gene>
<protein>
    <recommendedName>
        <fullName evidence="2">Ricin B lectin domain-containing protein</fullName>
    </recommendedName>
</protein>
<evidence type="ECO:0000313" key="4">
    <source>
        <dbReference type="Proteomes" id="UP000518752"/>
    </source>
</evidence>
<sequence length="237" mass="25646">MTSSSKTLAARLGTDIKRAAVLRNVSATPPPYFLLTPPPPPPSSQPRKFDPAITMSFTKLFMFLFALAGLSLVSTTPVRVPKSPISPIKVVPRATELIQSGSTFTIHNVKGGTVVDLSAGDNKTITGWTANGGKNQQWNTLWAGNSWNIQSVETGFYLGFSGTAANGTNLTVSSTPTGWDIWHDEVNATNYRIFAPNTTQNWDLFNFGSSVAGNPITLWQTWSGVHQTWNFQLLSAG</sequence>
<dbReference type="CDD" id="cd23422">
    <property type="entry name" value="beta-trefoil_Ricin_MPL_CNL"/>
    <property type="match status" value="1"/>
</dbReference>
<proteinExistence type="predicted"/>
<keyword evidence="1" id="KW-1133">Transmembrane helix</keyword>
<keyword evidence="1" id="KW-0472">Membrane</keyword>
<dbReference type="SUPFAM" id="SSF50370">
    <property type="entry name" value="Ricin B-like lectins"/>
    <property type="match status" value="1"/>
</dbReference>
<keyword evidence="1" id="KW-0812">Transmembrane</keyword>
<reference evidence="3 4" key="1">
    <citation type="journal article" date="2020" name="ISME J.">
        <title>Uncovering the hidden diversity of litter-decomposition mechanisms in mushroom-forming fungi.</title>
        <authorList>
            <person name="Floudas D."/>
            <person name="Bentzer J."/>
            <person name="Ahren D."/>
            <person name="Johansson T."/>
            <person name="Persson P."/>
            <person name="Tunlid A."/>
        </authorList>
    </citation>
    <scope>NUCLEOTIDE SEQUENCE [LARGE SCALE GENOMIC DNA]</scope>
    <source>
        <strain evidence="3 4">CBS 406.79</strain>
    </source>
</reference>
<organism evidence="3 4">
    <name type="scientific">Collybiopsis confluens</name>
    <dbReference type="NCBI Taxonomy" id="2823264"/>
    <lineage>
        <taxon>Eukaryota</taxon>
        <taxon>Fungi</taxon>
        <taxon>Dikarya</taxon>
        <taxon>Basidiomycota</taxon>
        <taxon>Agaricomycotina</taxon>
        <taxon>Agaricomycetes</taxon>
        <taxon>Agaricomycetidae</taxon>
        <taxon>Agaricales</taxon>
        <taxon>Marasmiineae</taxon>
        <taxon>Omphalotaceae</taxon>
        <taxon>Collybiopsis</taxon>
    </lineage>
</organism>
<dbReference type="AlphaFoldDB" id="A0A8H5M078"/>
<keyword evidence="4" id="KW-1185">Reference proteome</keyword>
<name>A0A8H5M078_9AGAR</name>
<feature type="domain" description="Ricin B lectin" evidence="2">
    <location>
        <begin position="101"/>
        <end position="171"/>
    </location>
</feature>
<dbReference type="OrthoDB" id="2131701at2759"/>
<evidence type="ECO:0000256" key="1">
    <source>
        <dbReference type="SAM" id="Phobius"/>
    </source>
</evidence>